<dbReference type="EMBL" id="JBBAYM010000014">
    <property type="protein sequence ID" value="MEI5611863.1"/>
    <property type="molecule type" value="Genomic_DNA"/>
</dbReference>
<feature type="region of interest" description="Disordered" evidence="1">
    <location>
        <begin position="1"/>
        <end position="21"/>
    </location>
</feature>
<dbReference type="SUPFAM" id="SSF55073">
    <property type="entry name" value="Nucleotide cyclase"/>
    <property type="match status" value="1"/>
</dbReference>
<dbReference type="Gene3D" id="3.30.70.1230">
    <property type="entry name" value="Nucleotide cyclase"/>
    <property type="match status" value="1"/>
</dbReference>
<dbReference type="InterPro" id="IPR029787">
    <property type="entry name" value="Nucleotide_cyclase"/>
</dbReference>
<sequence length="367" mass="39231">MVSSTAPRPRAQHDPAQPEPAQYDPAQYFLIVILDIEGFGRRTDPDQAWLRDRLRAVVARAIDTAGIPEPPSEDRGDALVLLVPGTVPKTDLLGGFVRALVRELREHSRNHTGDREMRLRVAVHAGEIARHGAGWVGADLNTAFRMADMEPLRRALAGAPGAVLSLAVSHVLHQGVVRHGHPGLEAAEFAPTVLSAKEIRDETVWIRVPGHPWPPGLRTPGPRVPGPSAAVRPAPPAPLAPANYGISGANVSITGVGVNHGTVTQSWTGPIATGPAAGTADIPAELTRLRAELTDARQREAIDDFTFRATGEELETAEQHARAQDEEGRGRLLHALMKIERLIPNAAALAGLIATVTQLIQHVKGQA</sequence>
<reference evidence="2 3" key="1">
    <citation type="submission" date="2024-03" db="EMBL/GenBank/DDBJ databases">
        <title>First Report of Pectobacterium brasiliscabiei causing potato scab in china.</title>
        <authorList>
            <person name="Handique U."/>
        </authorList>
    </citation>
    <scope>NUCLEOTIDE SEQUENCE [LARGE SCALE GENOMIC DNA]</scope>
    <source>
        <strain evidence="2 3">ZRIMU1503</strain>
    </source>
</reference>
<organism evidence="2 3">
    <name type="scientific">Streptomyces brasiliscabiei</name>
    <dbReference type="NCBI Taxonomy" id="2736302"/>
    <lineage>
        <taxon>Bacteria</taxon>
        <taxon>Bacillati</taxon>
        <taxon>Actinomycetota</taxon>
        <taxon>Actinomycetes</taxon>
        <taxon>Kitasatosporales</taxon>
        <taxon>Streptomycetaceae</taxon>
        <taxon>Streptomyces</taxon>
    </lineage>
</organism>
<accession>A0ABU8GFA2</accession>
<comment type="caution">
    <text evidence="2">The sequence shown here is derived from an EMBL/GenBank/DDBJ whole genome shotgun (WGS) entry which is preliminary data.</text>
</comment>
<evidence type="ECO:0008006" key="4">
    <source>
        <dbReference type="Google" id="ProtNLM"/>
    </source>
</evidence>
<dbReference type="RefSeq" id="WP_336538982.1">
    <property type="nucleotide sequence ID" value="NZ_JBBAYL010000014.1"/>
</dbReference>
<protein>
    <recommendedName>
        <fullName evidence="4">Guanylate cyclase domain-containing protein</fullName>
    </recommendedName>
</protein>
<gene>
    <name evidence="2" type="ORF">WB403_22135</name>
</gene>
<evidence type="ECO:0000313" key="2">
    <source>
        <dbReference type="EMBL" id="MEI5611863.1"/>
    </source>
</evidence>
<evidence type="ECO:0000256" key="1">
    <source>
        <dbReference type="SAM" id="MobiDB-lite"/>
    </source>
</evidence>
<proteinExistence type="predicted"/>
<evidence type="ECO:0000313" key="3">
    <source>
        <dbReference type="Proteomes" id="UP001365781"/>
    </source>
</evidence>
<dbReference type="Proteomes" id="UP001365781">
    <property type="component" value="Unassembled WGS sequence"/>
</dbReference>
<keyword evidence="3" id="KW-1185">Reference proteome</keyword>
<name>A0ABU8GFA2_9ACTN</name>